<feature type="transmembrane region" description="Helical" evidence="2">
    <location>
        <begin position="439"/>
        <end position="463"/>
    </location>
</feature>
<evidence type="ECO:0000256" key="2">
    <source>
        <dbReference type="SAM" id="Phobius"/>
    </source>
</evidence>
<dbReference type="AlphaFoldDB" id="A0A0E0C0A3"/>
<feature type="transmembrane region" description="Helical" evidence="2">
    <location>
        <begin position="576"/>
        <end position="594"/>
    </location>
</feature>
<keyword evidence="3" id="KW-0732">Signal</keyword>
<keyword evidence="2" id="KW-1133">Transmembrane helix</keyword>
<evidence type="ECO:0000256" key="1">
    <source>
        <dbReference type="SAM" id="MobiDB-lite"/>
    </source>
</evidence>
<dbReference type="HOGENOM" id="CLU_367391_0_0_1"/>
<organism evidence="4">
    <name type="scientific">Oryza meridionalis</name>
    <dbReference type="NCBI Taxonomy" id="40149"/>
    <lineage>
        <taxon>Eukaryota</taxon>
        <taxon>Viridiplantae</taxon>
        <taxon>Streptophyta</taxon>
        <taxon>Embryophyta</taxon>
        <taxon>Tracheophyta</taxon>
        <taxon>Spermatophyta</taxon>
        <taxon>Magnoliopsida</taxon>
        <taxon>Liliopsida</taxon>
        <taxon>Poales</taxon>
        <taxon>Poaceae</taxon>
        <taxon>BOP clade</taxon>
        <taxon>Oryzoideae</taxon>
        <taxon>Oryzeae</taxon>
        <taxon>Oryzinae</taxon>
        <taxon>Oryza</taxon>
    </lineage>
</organism>
<reference evidence="4" key="1">
    <citation type="submission" date="2015-04" db="UniProtKB">
        <authorList>
            <consortium name="EnsemblPlants"/>
        </authorList>
    </citation>
    <scope>IDENTIFICATION</scope>
</reference>
<feature type="signal peptide" evidence="3">
    <location>
        <begin position="1"/>
        <end position="19"/>
    </location>
</feature>
<dbReference type="Proteomes" id="UP000008021">
    <property type="component" value="Chromosome 1"/>
</dbReference>
<dbReference type="PANTHER" id="PTHR35752">
    <property type="entry name" value="G-PROTEIN COUPLED RECEPTOR"/>
    <property type="match status" value="1"/>
</dbReference>
<feature type="chain" id="PRO_5002355206" evidence="3">
    <location>
        <begin position="20"/>
        <end position="760"/>
    </location>
</feature>
<keyword evidence="2" id="KW-0812">Transmembrane</keyword>
<feature type="region of interest" description="Disordered" evidence="1">
    <location>
        <begin position="636"/>
        <end position="760"/>
    </location>
</feature>
<evidence type="ECO:0000256" key="3">
    <source>
        <dbReference type="SAM" id="SignalP"/>
    </source>
</evidence>
<keyword evidence="2" id="KW-0472">Membrane</keyword>
<proteinExistence type="predicted"/>
<keyword evidence="5" id="KW-1185">Reference proteome</keyword>
<protein>
    <submittedName>
        <fullName evidence="4">Uncharacterized protein</fullName>
    </submittedName>
</protein>
<dbReference type="EnsemblPlants" id="OMERI01G10200.2">
    <property type="protein sequence ID" value="OMERI01G10200.2"/>
    <property type="gene ID" value="OMERI01G10200"/>
</dbReference>
<evidence type="ECO:0000313" key="5">
    <source>
        <dbReference type="Proteomes" id="UP000008021"/>
    </source>
</evidence>
<sequence length="760" mass="82882">METLSSSWLASLTMFFARGATPSFPAGCRRPAATARRSRRRRRVLWWWGGPRQPPPPPDDGGFAIADRCGAELDGSNGRPACTNLKAIQRSRIRMIRWTGLDWTGVAVAHTRGGSCALRLSPPAAGHPPSERRGDAVLLVVTFMQWPATAIVVVPNSNCFTFDNDSRLVDFADLIGKNFEYNEKGSVPSDLVVQFCKDVQRRSQAGYTDFGRFISSRSFIAGSQPIDFIQTFQYGDLVHCETTFEKMGRTSQVNIICGQCPNKECKGNQGCICSISYDELMCRVTVELAIPCPKSGPRVFKGFSVGFHPRSSELVYNGLTQLGFEQSHHEFSFQGEQSHVSLYLSAVFSLSGLVGKPSLKVNPVKGLDVTLTGSGTNGAMPTTLSPTILNVFWRCEIVRSSPYEVNILIPVEGYDPIEFTLTKECGHIQEKESNPMRGWATFGIISCIFIVLSSLLCCGGFIYKTRVQHQVGGPSYMRADDHGGNHASQASWERIPGTSQAAEHGATTLSHPHRTHGRSMGNAVGAAANGVAAFFGNTLFAPFRSLFDVSCDGVCAGTWDAFCFIDHLCALSLGKLILFLTLSYVMLLVMWKLGGKCVLKSACKTAMAACSCCCHAMAAAPCYLWRALRSTRRVHRGRRRRRHDDDDDVEEGRGGGEGWGGSSSRFGWGSSEEEEEEEEGSSSTGGGEYGGGRRRHGRSGGGARKQERMRRSLRLRPASFKEKAVATAARRSRSSHGHGESGGGGGGRRLRRVGSSSRRM</sequence>
<dbReference type="STRING" id="40149.A0A0E0C0A3"/>
<feature type="compositionally biased region" description="Basic residues" evidence="1">
    <location>
        <begin position="748"/>
        <end position="760"/>
    </location>
</feature>
<evidence type="ECO:0000313" key="4">
    <source>
        <dbReference type="EnsemblPlants" id="OMERI01G10200.2"/>
    </source>
</evidence>
<feature type="transmembrane region" description="Helical" evidence="2">
    <location>
        <begin position="606"/>
        <end position="628"/>
    </location>
</feature>
<reference evidence="4" key="2">
    <citation type="submission" date="2018-05" db="EMBL/GenBank/DDBJ databases">
        <title>OmerRS3 (Oryza meridionalis Reference Sequence Version 3).</title>
        <authorList>
            <person name="Zhang J."/>
            <person name="Kudrna D."/>
            <person name="Lee S."/>
            <person name="Talag J."/>
            <person name="Welchert J."/>
            <person name="Wing R.A."/>
        </authorList>
    </citation>
    <scope>NUCLEOTIDE SEQUENCE [LARGE SCALE GENOMIC DNA]</scope>
    <source>
        <strain evidence="4">cv. OR44</strain>
    </source>
</reference>
<feature type="compositionally biased region" description="Acidic residues" evidence="1">
    <location>
        <begin position="671"/>
        <end position="680"/>
    </location>
</feature>
<accession>A0A0E0C0A3</accession>
<name>A0A0E0C0A3_9ORYZ</name>
<dbReference type="PANTHER" id="PTHR35752:SF1">
    <property type="entry name" value="G-PROTEIN COUPLED RECEPTOR"/>
    <property type="match status" value="1"/>
</dbReference>
<dbReference type="Gramene" id="OMERI01G10200.2">
    <property type="protein sequence ID" value="OMERI01G10200.2"/>
    <property type="gene ID" value="OMERI01G10200"/>
</dbReference>